<comment type="caution">
    <text evidence="1">The sequence shown here is derived from an EMBL/GenBank/DDBJ whole genome shotgun (WGS) entry which is preliminary data.</text>
</comment>
<evidence type="ECO:0000313" key="1">
    <source>
        <dbReference type="EMBL" id="CAG8842441.1"/>
    </source>
</evidence>
<keyword evidence="2" id="KW-1185">Reference proteome</keyword>
<proteinExistence type="predicted"/>
<protein>
    <submittedName>
        <fullName evidence="1">8453_t:CDS:1</fullName>
    </submittedName>
</protein>
<organism evidence="1 2">
    <name type="scientific">Racocetra persica</name>
    <dbReference type="NCBI Taxonomy" id="160502"/>
    <lineage>
        <taxon>Eukaryota</taxon>
        <taxon>Fungi</taxon>
        <taxon>Fungi incertae sedis</taxon>
        <taxon>Mucoromycota</taxon>
        <taxon>Glomeromycotina</taxon>
        <taxon>Glomeromycetes</taxon>
        <taxon>Diversisporales</taxon>
        <taxon>Gigasporaceae</taxon>
        <taxon>Racocetra</taxon>
    </lineage>
</organism>
<reference evidence="1" key="1">
    <citation type="submission" date="2021-06" db="EMBL/GenBank/DDBJ databases">
        <authorList>
            <person name="Kallberg Y."/>
            <person name="Tangrot J."/>
            <person name="Rosling A."/>
        </authorList>
    </citation>
    <scope>NUCLEOTIDE SEQUENCE</scope>
    <source>
        <strain evidence="1">MA461A</strain>
    </source>
</reference>
<sequence>VLRRSGKATTFQLRHGSKATTFQLRHSDKATTFQKERAQNTFHKEYPPMKHTAQ</sequence>
<accession>A0ACA9SKV3</accession>
<dbReference type="EMBL" id="CAJVQC010134214">
    <property type="protein sequence ID" value="CAG8842441.1"/>
    <property type="molecule type" value="Genomic_DNA"/>
</dbReference>
<name>A0ACA9SKV3_9GLOM</name>
<evidence type="ECO:0000313" key="2">
    <source>
        <dbReference type="Proteomes" id="UP000789920"/>
    </source>
</evidence>
<dbReference type="Proteomes" id="UP000789920">
    <property type="component" value="Unassembled WGS sequence"/>
</dbReference>
<gene>
    <name evidence="1" type="ORF">RPERSI_LOCUS32322</name>
</gene>
<feature type="non-terminal residue" evidence="1">
    <location>
        <position position="1"/>
    </location>
</feature>